<name>A0ABV8B9H0_9BACI</name>
<feature type="transmembrane region" description="Helical" evidence="1">
    <location>
        <begin position="34"/>
        <end position="51"/>
    </location>
</feature>
<evidence type="ECO:0000313" key="3">
    <source>
        <dbReference type="Proteomes" id="UP001595752"/>
    </source>
</evidence>
<feature type="transmembrane region" description="Helical" evidence="1">
    <location>
        <begin position="63"/>
        <end position="81"/>
    </location>
</feature>
<organism evidence="2 3">
    <name type="scientific">Bacillus songklensis</name>
    <dbReference type="NCBI Taxonomy" id="1069116"/>
    <lineage>
        <taxon>Bacteria</taxon>
        <taxon>Bacillati</taxon>
        <taxon>Bacillota</taxon>
        <taxon>Bacilli</taxon>
        <taxon>Bacillales</taxon>
        <taxon>Bacillaceae</taxon>
        <taxon>Bacillus</taxon>
    </lineage>
</organism>
<feature type="transmembrane region" description="Helical" evidence="1">
    <location>
        <begin position="6"/>
        <end position="22"/>
    </location>
</feature>
<protein>
    <submittedName>
        <fullName evidence="2">Uncharacterized protein</fullName>
    </submittedName>
</protein>
<evidence type="ECO:0000313" key="2">
    <source>
        <dbReference type="EMBL" id="MFC3885979.1"/>
    </source>
</evidence>
<keyword evidence="3" id="KW-1185">Reference proteome</keyword>
<keyword evidence="1" id="KW-1133">Transmembrane helix</keyword>
<sequence length="83" mass="9645">MPSNYILTGIFAILIFSLLSFLKKVFSFPYENPLFAFIFILLVGLFAWFLNRLTNPQNQRVNLKEVIASLLVAVLIALYVYRR</sequence>
<dbReference type="EMBL" id="JBHRZT010000072">
    <property type="protein sequence ID" value="MFC3885979.1"/>
    <property type="molecule type" value="Genomic_DNA"/>
</dbReference>
<keyword evidence="1" id="KW-0472">Membrane</keyword>
<gene>
    <name evidence="2" type="ORF">ACFOU2_21875</name>
</gene>
<evidence type="ECO:0000256" key="1">
    <source>
        <dbReference type="SAM" id="Phobius"/>
    </source>
</evidence>
<dbReference type="RefSeq" id="WP_377918352.1">
    <property type="nucleotide sequence ID" value="NZ_JBHRZT010000072.1"/>
</dbReference>
<dbReference type="Proteomes" id="UP001595752">
    <property type="component" value="Unassembled WGS sequence"/>
</dbReference>
<proteinExistence type="predicted"/>
<comment type="caution">
    <text evidence="2">The sequence shown here is derived from an EMBL/GenBank/DDBJ whole genome shotgun (WGS) entry which is preliminary data.</text>
</comment>
<reference evidence="3" key="1">
    <citation type="journal article" date="2019" name="Int. J. Syst. Evol. Microbiol.">
        <title>The Global Catalogue of Microorganisms (GCM) 10K type strain sequencing project: providing services to taxonomists for standard genome sequencing and annotation.</title>
        <authorList>
            <consortium name="The Broad Institute Genomics Platform"/>
            <consortium name="The Broad Institute Genome Sequencing Center for Infectious Disease"/>
            <person name="Wu L."/>
            <person name="Ma J."/>
        </authorList>
    </citation>
    <scope>NUCLEOTIDE SEQUENCE [LARGE SCALE GENOMIC DNA]</scope>
    <source>
        <strain evidence="3">CCUG 61889</strain>
    </source>
</reference>
<keyword evidence="1" id="KW-0812">Transmembrane</keyword>
<accession>A0ABV8B9H0</accession>